<keyword evidence="4" id="KW-0862">Zinc</keyword>
<comment type="caution">
    <text evidence="9">The sequence shown here is derived from an EMBL/GenBank/DDBJ whole genome shotgun (WGS) entry which is preliminary data.</text>
</comment>
<dbReference type="InterPro" id="IPR036398">
    <property type="entry name" value="CA_dom_sf"/>
</dbReference>
<accession>X1TN04</accession>
<proteinExistence type="inferred from homology"/>
<keyword evidence="3" id="KW-0479">Metal-binding</keyword>
<reference evidence="9" key="1">
    <citation type="journal article" date="2014" name="Front. Microbiol.">
        <title>High frequency of phylogenetically diverse reductive dehalogenase-homologous genes in deep subseafloor sedimentary metagenomes.</title>
        <authorList>
            <person name="Kawai M."/>
            <person name="Futagami T."/>
            <person name="Toyoda A."/>
            <person name="Takaki Y."/>
            <person name="Nishi S."/>
            <person name="Hori S."/>
            <person name="Arai W."/>
            <person name="Tsubouchi T."/>
            <person name="Morono Y."/>
            <person name="Uchiyama I."/>
            <person name="Ito T."/>
            <person name="Fujiyama A."/>
            <person name="Inagaki F."/>
            <person name="Takami H."/>
        </authorList>
    </citation>
    <scope>NUCLEOTIDE SEQUENCE</scope>
    <source>
        <strain evidence="9">Expedition CK06-06</strain>
    </source>
</reference>
<dbReference type="InterPro" id="IPR001148">
    <property type="entry name" value="CA_dom"/>
</dbReference>
<comment type="catalytic activity">
    <reaction evidence="6">
        <text>hydrogencarbonate + H(+) = CO2 + H2O</text>
        <dbReference type="Rhea" id="RHEA:10748"/>
        <dbReference type="ChEBI" id="CHEBI:15377"/>
        <dbReference type="ChEBI" id="CHEBI:15378"/>
        <dbReference type="ChEBI" id="CHEBI:16526"/>
        <dbReference type="ChEBI" id="CHEBI:17544"/>
        <dbReference type="EC" id="4.2.1.1"/>
    </reaction>
</comment>
<dbReference type="Pfam" id="PF00194">
    <property type="entry name" value="Carb_anhydrase"/>
    <property type="match status" value="1"/>
</dbReference>
<feature type="non-terminal residue" evidence="9">
    <location>
        <position position="301"/>
    </location>
</feature>
<feature type="transmembrane region" description="Helical" evidence="7">
    <location>
        <begin position="275"/>
        <end position="296"/>
    </location>
</feature>
<evidence type="ECO:0000256" key="7">
    <source>
        <dbReference type="SAM" id="Phobius"/>
    </source>
</evidence>
<evidence type="ECO:0000256" key="3">
    <source>
        <dbReference type="ARBA" id="ARBA00022723"/>
    </source>
</evidence>
<dbReference type="PROSITE" id="PS51144">
    <property type="entry name" value="ALPHA_CA_2"/>
    <property type="match status" value="1"/>
</dbReference>
<keyword evidence="7" id="KW-0472">Membrane</keyword>
<dbReference type="SUPFAM" id="SSF51069">
    <property type="entry name" value="Carbonic anhydrase"/>
    <property type="match status" value="1"/>
</dbReference>
<keyword evidence="5" id="KW-0456">Lyase</keyword>
<dbReference type="PANTHER" id="PTHR18952">
    <property type="entry name" value="CARBONIC ANHYDRASE"/>
    <property type="match status" value="1"/>
</dbReference>
<protein>
    <recommendedName>
        <fullName evidence="2">carbonic anhydrase</fullName>
        <ecNumber evidence="2">4.2.1.1</ecNumber>
    </recommendedName>
</protein>
<organism evidence="9">
    <name type="scientific">marine sediment metagenome</name>
    <dbReference type="NCBI Taxonomy" id="412755"/>
    <lineage>
        <taxon>unclassified sequences</taxon>
        <taxon>metagenomes</taxon>
        <taxon>ecological metagenomes</taxon>
    </lineage>
</organism>
<gene>
    <name evidence="9" type="ORF">S12H4_16853</name>
</gene>
<evidence type="ECO:0000256" key="4">
    <source>
        <dbReference type="ARBA" id="ARBA00022833"/>
    </source>
</evidence>
<evidence type="ECO:0000256" key="2">
    <source>
        <dbReference type="ARBA" id="ARBA00012925"/>
    </source>
</evidence>
<comment type="similarity">
    <text evidence="1">Belongs to the alpha-carbonic anhydrase family.</text>
</comment>
<keyword evidence="7" id="KW-0812">Transmembrane</keyword>
<dbReference type="EC" id="4.2.1.1" evidence="2"/>
<name>X1TN04_9ZZZZ</name>
<feature type="domain" description="Alpha-carbonic anhydrase" evidence="8">
    <location>
        <begin position="1"/>
        <end position="221"/>
    </location>
</feature>
<evidence type="ECO:0000313" key="9">
    <source>
        <dbReference type="EMBL" id="GAI81419.1"/>
    </source>
</evidence>
<sequence>MSCPNNEATKLESKKNEECKENCEFNHNYNPNSSCVLTNKGNYLEIKTDGKNNVSYNGQNLTLANTRFYSPSLHTFDGKHLDGELILTHHGNGLNVIVSVPVKASKGSGNSIDFFSKITPYVPSEKNEKQTVNVSNWSLNNVMPAAKTPFYNYKGSSPYPPCHMKATMIVFDPDYAVAIKSSDLSIIKKVIKKAKKTSANKEGFVGGMMGGFKEGLVTYNSGGSNNTDKDEGGEAMVCTEYYDTDPEASKSGVNVDGTSAKKTSIDWSKITQSPYFIGGIILLVLILGFIFIKFVVPKIFA</sequence>
<dbReference type="InterPro" id="IPR023561">
    <property type="entry name" value="Carbonic_anhydrase_a-class"/>
</dbReference>
<keyword evidence="7" id="KW-1133">Transmembrane helix</keyword>
<dbReference type="GO" id="GO:0004089">
    <property type="term" value="F:carbonate dehydratase activity"/>
    <property type="evidence" value="ECO:0007669"/>
    <property type="project" value="UniProtKB-EC"/>
</dbReference>
<dbReference type="GO" id="GO:0008270">
    <property type="term" value="F:zinc ion binding"/>
    <property type="evidence" value="ECO:0007669"/>
    <property type="project" value="InterPro"/>
</dbReference>
<evidence type="ECO:0000256" key="5">
    <source>
        <dbReference type="ARBA" id="ARBA00023239"/>
    </source>
</evidence>
<evidence type="ECO:0000256" key="1">
    <source>
        <dbReference type="ARBA" id="ARBA00010718"/>
    </source>
</evidence>
<evidence type="ECO:0000259" key="8">
    <source>
        <dbReference type="PROSITE" id="PS51144"/>
    </source>
</evidence>
<dbReference type="Gene3D" id="3.10.200.10">
    <property type="entry name" value="Alpha carbonic anhydrase"/>
    <property type="match status" value="1"/>
</dbReference>
<dbReference type="EMBL" id="BARW01008183">
    <property type="protein sequence ID" value="GAI81419.1"/>
    <property type="molecule type" value="Genomic_DNA"/>
</dbReference>
<evidence type="ECO:0000256" key="6">
    <source>
        <dbReference type="ARBA" id="ARBA00048348"/>
    </source>
</evidence>
<dbReference type="PANTHER" id="PTHR18952:SF265">
    <property type="entry name" value="CARBONIC ANHYDRASE"/>
    <property type="match status" value="1"/>
</dbReference>
<dbReference type="AlphaFoldDB" id="X1TN04"/>